<comment type="caution">
    <text evidence="2">The sequence shown here is derived from an EMBL/GenBank/DDBJ whole genome shotgun (WGS) entry which is preliminary data.</text>
</comment>
<dbReference type="EMBL" id="JARJCN010000007">
    <property type="protein sequence ID" value="KAJ7099297.1"/>
    <property type="molecule type" value="Genomic_DNA"/>
</dbReference>
<dbReference type="Proteomes" id="UP001222325">
    <property type="component" value="Unassembled WGS sequence"/>
</dbReference>
<evidence type="ECO:0000256" key="1">
    <source>
        <dbReference type="SAM" id="SignalP"/>
    </source>
</evidence>
<dbReference type="AlphaFoldDB" id="A0AAD6UHQ3"/>
<keyword evidence="3" id="KW-1185">Reference proteome</keyword>
<feature type="signal peptide" evidence="1">
    <location>
        <begin position="1"/>
        <end position="18"/>
    </location>
</feature>
<protein>
    <submittedName>
        <fullName evidence="2">Uncharacterized protein</fullName>
    </submittedName>
</protein>
<organism evidence="2 3">
    <name type="scientific">Mycena belliarum</name>
    <dbReference type="NCBI Taxonomy" id="1033014"/>
    <lineage>
        <taxon>Eukaryota</taxon>
        <taxon>Fungi</taxon>
        <taxon>Dikarya</taxon>
        <taxon>Basidiomycota</taxon>
        <taxon>Agaricomycotina</taxon>
        <taxon>Agaricomycetes</taxon>
        <taxon>Agaricomycetidae</taxon>
        <taxon>Agaricales</taxon>
        <taxon>Marasmiineae</taxon>
        <taxon>Mycenaceae</taxon>
        <taxon>Mycena</taxon>
    </lineage>
</organism>
<evidence type="ECO:0000313" key="2">
    <source>
        <dbReference type="EMBL" id="KAJ7099297.1"/>
    </source>
</evidence>
<feature type="chain" id="PRO_5042077965" evidence="1">
    <location>
        <begin position="19"/>
        <end position="297"/>
    </location>
</feature>
<evidence type="ECO:0000313" key="3">
    <source>
        <dbReference type="Proteomes" id="UP001222325"/>
    </source>
</evidence>
<reference evidence="2" key="1">
    <citation type="submission" date="2023-03" db="EMBL/GenBank/DDBJ databases">
        <title>Massive genome expansion in bonnet fungi (Mycena s.s.) driven by repeated elements and novel gene families across ecological guilds.</title>
        <authorList>
            <consortium name="Lawrence Berkeley National Laboratory"/>
            <person name="Harder C.B."/>
            <person name="Miyauchi S."/>
            <person name="Viragh M."/>
            <person name="Kuo A."/>
            <person name="Thoen E."/>
            <person name="Andreopoulos B."/>
            <person name="Lu D."/>
            <person name="Skrede I."/>
            <person name="Drula E."/>
            <person name="Henrissat B."/>
            <person name="Morin E."/>
            <person name="Kohler A."/>
            <person name="Barry K."/>
            <person name="LaButti K."/>
            <person name="Morin E."/>
            <person name="Salamov A."/>
            <person name="Lipzen A."/>
            <person name="Mereny Z."/>
            <person name="Hegedus B."/>
            <person name="Baldrian P."/>
            <person name="Stursova M."/>
            <person name="Weitz H."/>
            <person name="Taylor A."/>
            <person name="Grigoriev I.V."/>
            <person name="Nagy L.G."/>
            <person name="Martin F."/>
            <person name="Kauserud H."/>
        </authorList>
    </citation>
    <scope>NUCLEOTIDE SEQUENCE</scope>
    <source>
        <strain evidence="2">CBHHK173m</strain>
    </source>
</reference>
<proteinExistence type="predicted"/>
<accession>A0AAD6UHQ3</accession>
<sequence>MKTALLLFISGFLSAALALNSWDFPLPAGSEIELFNFTQSLSERRTLLNRIVAPEVKREVQIRETNAERLRRGLPPLSPTRRALVPLIDTGSNLGCIAACYPDGRLLGYIRSSYGSSRMYTHTPLTDQALMVSLPSLPPFSGAIDLRALNAVDSAHPFVGAASGSNSHNTKPGSISWSFVTGSNHVAIVNANTPMQVVGNGRGTTTKSESQIWFLDPTTLQLTVTWTNNDYSQLYPTPIFFNPSADGFYLTGDYSVFDSLVHDGQFLVVRIFLKSLRSYNLLIAKDFVYVPVTAITK</sequence>
<name>A0AAD6UHQ3_9AGAR</name>
<gene>
    <name evidence="2" type="ORF">B0H15DRAFT_796979</name>
</gene>
<keyword evidence="1" id="KW-0732">Signal</keyword>